<feature type="compositionally biased region" description="Polar residues" evidence="1">
    <location>
        <begin position="320"/>
        <end position="338"/>
    </location>
</feature>
<name>A0AAW0FDI7_9APHY</name>
<reference evidence="2 3" key="1">
    <citation type="submission" date="2022-09" db="EMBL/GenBank/DDBJ databases">
        <authorList>
            <person name="Palmer J.M."/>
        </authorList>
    </citation>
    <scope>NUCLEOTIDE SEQUENCE [LARGE SCALE GENOMIC DNA]</scope>
    <source>
        <strain evidence="2 3">DSM 7382</strain>
    </source>
</reference>
<feature type="compositionally biased region" description="Low complexity" evidence="1">
    <location>
        <begin position="559"/>
        <end position="575"/>
    </location>
</feature>
<feature type="region of interest" description="Disordered" evidence="1">
    <location>
        <begin position="248"/>
        <end position="578"/>
    </location>
</feature>
<feature type="compositionally biased region" description="Basic and acidic residues" evidence="1">
    <location>
        <begin position="418"/>
        <end position="431"/>
    </location>
</feature>
<evidence type="ECO:0000256" key="1">
    <source>
        <dbReference type="SAM" id="MobiDB-lite"/>
    </source>
</evidence>
<feature type="compositionally biased region" description="Basic and acidic residues" evidence="1">
    <location>
        <begin position="608"/>
        <end position="618"/>
    </location>
</feature>
<feature type="compositionally biased region" description="Low complexity" evidence="1">
    <location>
        <begin position="449"/>
        <end position="458"/>
    </location>
</feature>
<dbReference type="EMBL" id="JASBNA010000057">
    <property type="protein sequence ID" value="KAK7679605.1"/>
    <property type="molecule type" value="Genomic_DNA"/>
</dbReference>
<feature type="region of interest" description="Disordered" evidence="1">
    <location>
        <begin position="600"/>
        <end position="629"/>
    </location>
</feature>
<comment type="caution">
    <text evidence="2">The sequence shown here is derived from an EMBL/GenBank/DDBJ whole genome shotgun (WGS) entry which is preliminary data.</text>
</comment>
<sequence>MSTNAPVFPIVDLTTLTQDASLPDSQSSRNSTSRHKTNFIEQLSVAHKEFAALPDELLPSSCPSSPRAELRSVLFREKLIGAVNASNGEPSNPKWGLVHRMLRMGCTSRGYRGAAPGVRVGDTRAIDVRDYRWVLPEKEEQWNRCEERWKERRQTSVDKQAARASKYWAKKQIEVKPSLPRADDQWPKSRSQRIREKVQNWQARLISSVEETPSQTSSSNDIAKPTTEKEIVPPVVSRQTSLVFPASKHGAVGAKGGPLRDAPSMDPQMPTSSLMEVDPAPEVDHVKPADHTPSEDRAEQPPANIADVSEMSFLPPSFPTHLQTSTPKGAITKATSPASREKPPPIYPRLFFSSSPISTPFTRSPPLNGHHRDQDNAPSSSLPTSSPRVNLKRQRPLTPPDDDPFVSKTHIPLTKKKKTDEVFDRSPRLDHVSVPSSPPPPSSSPPSASPRLRSRSPSQLARTHSKDLGNAKGLPVLTTPDRNKALPTLSQLLASSRRSRPRPRPPSRKLKSLTTTPSRNGPRVAEHDGQDARPETIQEERDVLPEVIVNPRTPSPVRTFFSSPASGSSGSTPQSIRQKRLGSPISPLINSELHMDRFVPPFTSTQRPDGDVDHHSENRAQTSWVPPATGGFLGYSSQFDVDRQVDQVNELLDRDVDFDGWLKDIPEVEDVEMDVDEGRGRPPPTQDSIEMRR</sequence>
<feature type="compositionally biased region" description="Low complexity" evidence="1">
    <location>
        <begin position="351"/>
        <end position="366"/>
    </location>
</feature>
<evidence type="ECO:0000313" key="3">
    <source>
        <dbReference type="Proteomes" id="UP001385951"/>
    </source>
</evidence>
<feature type="compositionally biased region" description="Polar residues" evidence="1">
    <location>
        <begin position="376"/>
        <end position="388"/>
    </location>
</feature>
<feature type="region of interest" description="Disordered" evidence="1">
    <location>
        <begin position="672"/>
        <end position="693"/>
    </location>
</feature>
<feature type="compositionally biased region" description="Basic and acidic residues" evidence="1">
    <location>
        <begin position="282"/>
        <end position="299"/>
    </location>
</feature>
<feature type="compositionally biased region" description="Pro residues" evidence="1">
    <location>
        <begin position="436"/>
        <end position="448"/>
    </location>
</feature>
<gene>
    <name evidence="2" type="ORF">QCA50_017316</name>
</gene>
<dbReference type="Proteomes" id="UP001385951">
    <property type="component" value="Unassembled WGS sequence"/>
</dbReference>
<keyword evidence="3" id="KW-1185">Reference proteome</keyword>
<accession>A0AAW0FDI7</accession>
<proteinExistence type="predicted"/>
<feature type="region of interest" description="Disordered" evidence="1">
    <location>
        <begin position="207"/>
        <end position="228"/>
    </location>
</feature>
<feature type="compositionally biased region" description="Polar residues" evidence="1">
    <location>
        <begin position="209"/>
        <end position="221"/>
    </location>
</feature>
<organism evidence="2 3">
    <name type="scientific">Cerrena zonata</name>
    <dbReference type="NCBI Taxonomy" id="2478898"/>
    <lineage>
        <taxon>Eukaryota</taxon>
        <taxon>Fungi</taxon>
        <taxon>Dikarya</taxon>
        <taxon>Basidiomycota</taxon>
        <taxon>Agaricomycotina</taxon>
        <taxon>Agaricomycetes</taxon>
        <taxon>Polyporales</taxon>
        <taxon>Cerrenaceae</taxon>
        <taxon>Cerrena</taxon>
    </lineage>
</organism>
<feature type="compositionally biased region" description="Basic residues" evidence="1">
    <location>
        <begin position="497"/>
        <end position="511"/>
    </location>
</feature>
<protein>
    <submittedName>
        <fullName evidence="2">Uncharacterized protein</fullName>
    </submittedName>
</protein>
<dbReference type="AlphaFoldDB" id="A0AAW0FDI7"/>
<feature type="compositionally biased region" description="Basic and acidic residues" evidence="1">
    <location>
        <begin position="524"/>
        <end position="544"/>
    </location>
</feature>
<evidence type="ECO:0000313" key="2">
    <source>
        <dbReference type="EMBL" id="KAK7679605.1"/>
    </source>
</evidence>